<dbReference type="InterPro" id="IPR007224">
    <property type="entry name" value="TIF_Rrn11"/>
</dbReference>
<dbReference type="PANTHER" id="PTHR28244:SF1">
    <property type="entry name" value="RNA POLYMERASE I-SPECIFIC TRANSCRIPTION INITIATION FACTOR RRN11"/>
    <property type="match status" value="1"/>
</dbReference>
<feature type="region of interest" description="Disordered" evidence="1">
    <location>
        <begin position="103"/>
        <end position="125"/>
    </location>
</feature>
<reference evidence="2 3" key="1">
    <citation type="submission" date="2019-09" db="EMBL/GenBank/DDBJ databases">
        <title>Draft genome of the ectomycorrhizal ascomycete Sphaerosporella brunnea.</title>
        <authorList>
            <consortium name="DOE Joint Genome Institute"/>
            <person name="Benucci G.M."/>
            <person name="Marozzi G."/>
            <person name="Antonielli L."/>
            <person name="Sanchez S."/>
            <person name="Marco P."/>
            <person name="Wang X."/>
            <person name="Falini L.B."/>
            <person name="Barry K."/>
            <person name="Haridas S."/>
            <person name="Lipzen A."/>
            <person name="Labutti K."/>
            <person name="Grigoriev I.V."/>
            <person name="Murat C."/>
            <person name="Martin F."/>
            <person name="Albertini E."/>
            <person name="Donnini D."/>
            <person name="Bonito G."/>
        </authorList>
    </citation>
    <scope>NUCLEOTIDE SEQUENCE [LARGE SCALE GENOMIC DNA]</scope>
    <source>
        <strain evidence="2 3">Sb_GMNB300</strain>
    </source>
</reference>
<dbReference type="GO" id="GO:0001181">
    <property type="term" value="F:RNA polymerase I general transcription initiation factor activity"/>
    <property type="evidence" value="ECO:0007669"/>
    <property type="project" value="InterPro"/>
</dbReference>
<sequence>MLAAHNLEAIPTSERTLAKRHLSVLTTILYRCLLIGDHKRAERAFACLLRAKGVDIRTIWGVGLGLLVRRRDVSVAVEFLERLILFYPYRPRLHSHHQLLSHPAGEDGGCRGGREKPKRRKAEGGAENRRFILRLALRWRDVAAPVEEEALDATRPGRIKERLEELMLTSTFSDMVGLVCLRGMVSLWLADVEREMGAGGRRAELRREARRDSESVREKGEMVPEGLWEALEEEERDEEMVNL</sequence>
<dbReference type="GO" id="GO:0070860">
    <property type="term" value="C:RNA polymerase I core factor complex"/>
    <property type="evidence" value="ECO:0007669"/>
    <property type="project" value="TreeGrafter"/>
</dbReference>
<accession>A0A5J5EE57</accession>
<evidence type="ECO:0000313" key="3">
    <source>
        <dbReference type="Proteomes" id="UP000326924"/>
    </source>
</evidence>
<feature type="region of interest" description="Disordered" evidence="1">
    <location>
        <begin position="200"/>
        <end position="224"/>
    </location>
</feature>
<keyword evidence="3" id="KW-1185">Reference proteome</keyword>
<dbReference type="OrthoDB" id="2159786at2759"/>
<dbReference type="EMBL" id="VXIS01000433">
    <property type="protein sequence ID" value="KAA8893503.1"/>
    <property type="molecule type" value="Genomic_DNA"/>
</dbReference>
<proteinExistence type="predicted"/>
<dbReference type="InterPro" id="IPR053029">
    <property type="entry name" value="RNA_pol_I-specific_init_factor"/>
</dbReference>
<gene>
    <name evidence="2" type="ORF">FN846DRAFT_913950</name>
</gene>
<feature type="compositionally biased region" description="Basic and acidic residues" evidence="1">
    <location>
        <begin position="104"/>
        <end position="115"/>
    </location>
</feature>
<dbReference type="GO" id="GO:0042790">
    <property type="term" value="P:nucleolar large rRNA transcription by RNA polymerase I"/>
    <property type="evidence" value="ECO:0007669"/>
    <property type="project" value="TreeGrafter"/>
</dbReference>
<keyword evidence="2" id="KW-0648">Protein biosynthesis</keyword>
<dbReference type="GO" id="GO:0003743">
    <property type="term" value="F:translation initiation factor activity"/>
    <property type="evidence" value="ECO:0007669"/>
    <property type="project" value="UniProtKB-KW"/>
</dbReference>
<evidence type="ECO:0000313" key="2">
    <source>
        <dbReference type="EMBL" id="KAA8893503.1"/>
    </source>
</evidence>
<keyword evidence="2" id="KW-0396">Initiation factor</keyword>
<name>A0A5J5EE57_9PEZI</name>
<dbReference type="GO" id="GO:0001164">
    <property type="term" value="F:RNA polymerase I core promoter sequence-specific DNA binding"/>
    <property type="evidence" value="ECO:0007669"/>
    <property type="project" value="InterPro"/>
</dbReference>
<organism evidence="2 3">
    <name type="scientific">Sphaerosporella brunnea</name>
    <dbReference type="NCBI Taxonomy" id="1250544"/>
    <lineage>
        <taxon>Eukaryota</taxon>
        <taxon>Fungi</taxon>
        <taxon>Dikarya</taxon>
        <taxon>Ascomycota</taxon>
        <taxon>Pezizomycotina</taxon>
        <taxon>Pezizomycetes</taxon>
        <taxon>Pezizales</taxon>
        <taxon>Pyronemataceae</taxon>
        <taxon>Sphaerosporella</taxon>
    </lineage>
</organism>
<dbReference type="Proteomes" id="UP000326924">
    <property type="component" value="Unassembled WGS sequence"/>
</dbReference>
<comment type="caution">
    <text evidence="2">The sequence shown here is derived from an EMBL/GenBank/DDBJ whole genome shotgun (WGS) entry which is preliminary data.</text>
</comment>
<evidence type="ECO:0000256" key="1">
    <source>
        <dbReference type="SAM" id="MobiDB-lite"/>
    </source>
</evidence>
<dbReference type="Pfam" id="PF04090">
    <property type="entry name" value="Rrn11"/>
    <property type="match status" value="1"/>
</dbReference>
<dbReference type="GO" id="GO:0017025">
    <property type="term" value="F:TBP-class protein binding"/>
    <property type="evidence" value="ECO:0007669"/>
    <property type="project" value="TreeGrafter"/>
</dbReference>
<feature type="compositionally biased region" description="Basic and acidic residues" evidence="1">
    <location>
        <begin position="200"/>
        <end position="222"/>
    </location>
</feature>
<dbReference type="AlphaFoldDB" id="A0A5J5EE57"/>
<dbReference type="InParanoid" id="A0A5J5EE57"/>
<dbReference type="PANTHER" id="PTHR28244">
    <property type="entry name" value="RNA POLYMERASE I-SPECIFIC TRANSCRIPTION INITIATION FACTOR RRN11"/>
    <property type="match status" value="1"/>
</dbReference>
<protein>
    <submittedName>
        <fullName evidence="2">RNA polymerase I-specific initiation factor-domain-containing protein</fullName>
    </submittedName>
</protein>